<dbReference type="InterPro" id="IPR003509">
    <property type="entry name" value="UPF0102_YraN-like"/>
</dbReference>
<evidence type="ECO:0000313" key="4">
    <source>
        <dbReference type="Proteomes" id="UP000298381"/>
    </source>
</evidence>
<comment type="caution">
    <text evidence="3">The sequence shown here is derived from an EMBL/GenBank/DDBJ whole genome shotgun (WGS) entry which is preliminary data.</text>
</comment>
<protein>
    <recommendedName>
        <fullName evidence="2">UPF0102 protein E4100_07305</fullName>
    </recommendedName>
</protein>
<dbReference type="PANTHER" id="PTHR34039:SF1">
    <property type="entry name" value="UPF0102 PROTEIN YRAN"/>
    <property type="match status" value="1"/>
</dbReference>
<dbReference type="EMBL" id="SRIB01000009">
    <property type="protein sequence ID" value="TFZ39832.1"/>
    <property type="molecule type" value="Genomic_DNA"/>
</dbReference>
<dbReference type="RefSeq" id="WP_135271384.1">
    <property type="nucleotide sequence ID" value="NZ_SRIB01000009.1"/>
</dbReference>
<dbReference type="InterPro" id="IPR011856">
    <property type="entry name" value="tRNA_endonuc-like_dom_sf"/>
</dbReference>
<dbReference type="SUPFAM" id="SSF52980">
    <property type="entry name" value="Restriction endonuclease-like"/>
    <property type="match status" value="1"/>
</dbReference>
<proteinExistence type="inferred from homology"/>
<evidence type="ECO:0000256" key="1">
    <source>
        <dbReference type="ARBA" id="ARBA00006738"/>
    </source>
</evidence>
<dbReference type="PANTHER" id="PTHR34039">
    <property type="entry name" value="UPF0102 PROTEIN YRAN"/>
    <property type="match status" value="1"/>
</dbReference>
<comment type="similarity">
    <text evidence="1 2">Belongs to the UPF0102 family.</text>
</comment>
<dbReference type="NCBIfam" id="NF009150">
    <property type="entry name" value="PRK12497.1-3"/>
    <property type="match status" value="1"/>
</dbReference>
<dbReference type="InterPro" id="IPR011335">
    <property type="entry name" value="Restrct_endonuc-II-like"/>
</dbReference>
<organism evidence="3 4">
    <name type="scientific">Soehngenia longivitae</name>
    <dbReference type="NCBI Taxonomy" id="2562294"/>
    <lineage>
        <taxon>Bacteria</taxon>
        <taxon>Bacillati</taxon>
        <taxon>Bacillota</taxon>
        <taxon>Tissierellia</taxon>
        <taxon>Tissierellales</taxon>
        <taxon>Tissierellaceae</taxon>
        <taxon>Soehngenia</taxon>
    </lineage>
</organism>
<name>A0A4Z0D5D6_9FIRM</name>
<keyword evidence="4" id="KW-1185">Reference proteome</keyword>
<dbReference type="Proteomes" id="UP000298381">
    <property type="component" value="Unassembled WGS sequence"/>
</dbReference>
<dbReference type="GO" id="GO:0003676">
    <property type="term" value="F:nucleic acid binding"/>
    <property type="evidence" value="ECO:0007669"/>
    <property type="project" value="InterPro"/>
</dbReference>
<gene>
    <name evidence="3" type="ORF">E4100_07305</name>
</gene>
<dbReference type="OrthoDB" id="9802516at2"/>
<dbReference type="CDD" id="cd20736">
    <property type="entry name" value="PoNe_Nuclease"/>
    <property type="match status" value="1"/>
</dbReference>
<dbReference type="Gene3D" id="3.40.1350.10">
    <property type="match status" value="1"/>
</dbReference>
<dbReference type="HAMAP" id="MF_00048">
    <property type="entry name" value="UPF0102"/>
    <property type="match status" value="1"/>
</dbReference>
<evidence type="ECO:0000313" key="3">
    <source>
        <dbReference type="EMBL" id="TFZ39832.1"/>
    </source>
</evidence>
<sequence>MSNKNIGDEGEKLVLEYLRSNNYKIIYHNYRNQIGEIDIIAMDRDILVFIEVKTRNSKIYGRPSEAVNRRKQLKIINTSLLYIQTNKLNNIQIRYDVAEVYPLDNNKIIYIKNAFNAW</sequence>
<accession>A0A4Z0D5D6</accession>
<dbReference type="Pfam" id="PF02021">
    <property type="entry name" value="UPF0102"/>
    <property type="match status" value="1"/>
</dbReference>
<dbReference type="AlphaFoldDB" id="A0A4Z0D5D6"/>
<reference evidence="3 4" key="1">
    <citation type="submission" date="2019-03" db="EMBL/GenBank/DDBJ databases">
        <title>Draft genome sequence data and analysis of a Fermenting Bacterium, Soehngenia longevitae strain 1933PT, isolated from petroleum reservoir in Azerbaijan.</title>
        <authorList>
            <person name="Grouzdev D.S."/>
            <person name="Bidzhieva S.K."/>
            <person name="Sokolova D.S."/>
            <person name="Tourova T.P."/>
            <person name="Poltaraus A.B."/>
            <person name="Nazina T.N."/>
        </authorList>
    </citation>
    <scope>NUCLEOTIDE SEQUENCE [LARGE SCALE GENOMIC DNA]</scope>
    <source>
        <strain evidence="3 4">1933P</strain>
    </source>
</reference>
<dbReference type="NCBIfam" id="TIGR00252">
    <property type="entry name" value="YraN family protein"/>
    <property type="match status" value="1"/>
</dbReference>
<evidence type="ECO:0000256" key="2">
    <source>
        <dbReference type="HAMAP-Rule" id="MF_00048"/>
    </source>
</evidence>